<dbReference type="KEGG" id="cbak:DA792_00395"/>
<feature type="transmembrane region" description="Helical" evidence="1">
    <location>
        <begin position="57"/>
        <end position="77"/>
    </location>
</feature>
<protein>
    <recommendedName>
        <fullName evidence="4">DoxX family protein</fullName>
    </recommendedName>
</protein>
<keyword evidence="1" id="KW-0472">Membrane</keyword>
<dbReference type="Proteomes" id="UP000241447">
    <property type="component" value="Plasmid pCBLh4a"/>
</dbReference>
<evidence type="ECO:0000313" key="2">
    <source>
        <dbReference type="EMBL" id="AVW89708.1"/>
    </source>
</evidence>
<accession>A0A2R4LXV4</accession>
<evidence type="ECO:0008006" key="4">
    <source>
        <dbReference type="Google" id="ProtNLM"/>
    </source>
</evidence>
<sequence length="136" mass="13688">MLTETSPNTDAPSMPVRVVAGLLSAAFLGLGVAEIIVPGSFVGTYGTALTAPEGLPFISGIGARNIALSLIGLVAAFKGLRSALALLFLGLTIVPALEFATVATAAGPMAAIRFAIFAVLLALMTAWTALSRGSKS</sequence>
<dbReference type="RefSeq" id="WP_107717403.1">
    <property type="nucleotide sequence ID" value="NZ_CP028472.1"/>
</dbReference>
<evidence type="ECO:0000313" key="3">
    <source>
        <dbReference type="Proteomes" id="UP000241447"/>
    </source>
</evidence>
<keyword evidence="1" id="KW-0812">Transmembrane</keyword>
<geneLocation type="plasmid" evidence="3">
    <name>pcblh4a</name>
</geneLocation>
<evidence type="ECO:0000256" key="1">
    <source>
        <dbReference type="SAM" id="Phobius"/>
    </source>
</evidence>
<dbReference type="InterPro" id="IPR025363">
    <property type="entry name" value="DUF4267"/>
</dbReference>
<reference evidence="2 3" key="1">
    <citation type="submission" date="2018-03" db="EMBL/GenBank/DDBJ databases">
        <title>The Complete Genome of Celeribacter baekdonensis strain LH4, a Thiosulfate-Oxidizing Alphaproteobacterium Isolated from Gulf of Mexico Continental Slope Sediments.</title>
        <authorList>
            <person name="Flood B.E."/>
            <person name="Bailey J.V."/>
            <person name="Leprich D."/>
        </authorList>
    </citation>
    <scope>NUCLEOTIDE SEQUENCE [LARGE SCALE GENOMIC DNA]</scope>
    <source>
        <strain evidence="2 3">LH4</strain>
        <plasmid evidence="3">Plasmid pcblh4a</plasmid>
    </source>
</reference>
<feature type="transmembrane region" description="Helical" evidence="1">
    <location>
        <begin position="111"/>
        <end position="130"/>
    </location>
</feature>
<name>A0A2R4LXV4_9RHOB</name>
<keyword evidence="2" id="KW-0614">Plasmid</keyword>
<feature type="transmembrane region" description="Helical" evidence="1">
    <location>
        <begin position="84"/>
        <end position="105"/>
    </location>
</feature>
<dbReference type="AlphaFoldDB" id="A0A2R4LXV4"/>
<dbReference type="Pfam" id="PF14087">
    <property type="entry name" value="DUF4267"/>
    <property type="match status" value="1"/>
</dbReference>
<gene>
    <name evidence="2" type="ORF">DA792_00395</name>
</gene>
<proteinExistence type="predicted"/>
<dbReference type="EMBL" id="CP028472">
    <property type="protein sequence ID" value="AVW89708.1"/>
    <property type="molecule type" value="Genomic_DNA"/>
</dbReference>
<organism evidence="2 3">
    <name type="scientific">Celeribacter baekdonensis</name>
    <dbReference type="NCBI Taxonomy" id="875171"/>
    <lineage>
        <taxon>Bacteria</taxon>
        <taxon>Pseudomonadati</taxon>
        <taxon>Pseudomonadota</taxon>
        <taxon>Alphaproteobacteria</taxon>
        <taxon>Rhodobacterales</taxon>
        <taxon>Roseobacteraceae</taxon>
        <taxon>Celeribacter</taxon>
    </lineage>
</organism>
<keyword evidence="1" id="KW-1133">Transmembrane helix</keyword>